<dbReference type="STRING" id="1891926.Fuma_02324"/>
<accession>A0A1P8WF68</accession>
<evidence type="ECO:0000313" key="2">
    <source>
        <dbReference type="Proteomes" id="UP000187735"/>
    </source>
</evidence>
<dbReference type="EMBL" id="CP017641">
    <property type="protein sequence ID" value="APZ92712.1"/>
    <property type="molecule type" value="Genomic_DNA"/>
</dbReference>
<organism evidence="1 2">
    <name type="scientific">Fuerstiella marisgermanici</name>
    <dbReference type="NCBI Taxonomy" id="1891926"/>
    <lineage>
        <taxon>Bacteria</taxon>
        <taxon>Pseudomonadati</taxon>
        <taxon>Planctomycetota</taxon>
        <taxon>Planctomycetia</taxon>
        <taxon>Planctomycetales</taxon>
        <taxon>Planctomycetaceae</taxon>
        <taxon>Fuerstiella</taxon>
    </lineage>
</organism>
<proteinExistence type="predicted"/>
<sequence>MCLNEMTPVEQMRDPEATRQTLIGAIADLNPDSAQWWQYNVSHRQFLLRLFHSPTSDWLMIATFSVQHLCGTPHWNQPELQFTIEPDPRCADESRWVVTDANAGFEMTCRNLYWGRNVGRSDESGWFSCNAAPGDRSADF</sequence>
<dbReference type="Proteomes" id="UP000187735">
    <property type="component" value="Chromosome"/>
</dbReference>
<protein>
    <submittedName>
        <fullName evidence="1">Uncharacterized protein</fullName>
    </submittedName>
</protein>
<evidence type="ECO:0000313" key="1">
    <source>
        <dbReference type="EMBL" id="APZ92712.1"/>
    </source>
</evidence>
<keyword evidence="2" id="KW-1185">Reference proteome</keyword>
<dbReference type="AlphaFoldDB" id="A0A1P8WF68"/>
<gene>
    <name evidence="1" type="ORF">Fuma_02324</name>
</gene>
<dbReference type="KEGG" id="fmr:Fuma_02324"/>
<reference evidence="1 2" key="1">
    <citation type="journal article" date="2016" name="Front. Microbiol.">
        <title>Fuerstia marisgermanicae gen. nov., sp. nov., an Unusual Member of the Phylum Planctomycetes from the German Wadden Sea.</title>
        <authorList>
            <person name="Kohn T."/>
            <person name="Heuer A."/>
            <person name="Jogler M."/>
            <person name="Vollmers J."/>
            <person name="Boedeker C."/>
            <person name="Bunk B."/>
            <person name="Rast P."/>
            <person name="Borchert D."/>
            <person name="Glockner I."/>
            <person name="Freese H.M."/>
            <person name="Klenk H.P."/>
            <person name="Overmann J."/>
            <person name="Kaster A.K."/>
            <person name="Rohde M."/>
            <person name="Wiegand S."/>
            <person name="Jogler C."/>
        </authorList>
    </citation>
    <scope>NUCLEOTIDE SEQUENCE [LARGE SCALE GENOMIC DNA]</scope>
    <source>
        <strain evidence="1 2">NH11</strain>
    </source>
</reference>
<name>A0A1P8WF68_9PLAN</name>